<dbReference type="GO" id="GO:0004497">
    <property type="term" value="F:monooxygenase activity"/>
    <property type="evidence" value="ECO:0007669"/>
    <property type="project" value="UniProtKB-KW"/>
</dbReference>
<dbReference type="SUPFAM" id="SSF51905">
    <property type="entry name" value="FAD/NAD(P)-binding domain"/>
    <property type="match status" value="1"/>
</dbReference>
<comment type="caution">
    <text evidence="9">The sequence shown here is derived from an EMBL/GenBank/DDBJ whole genome shotgun (WGS) entry which is preliminary data.</text>
</comment>
<dbReference type="InterPro" id="IPR002938">
    <property type="entry name" value="FAD-bd"/>
</dbReference>
<evidence type="ECO:0000256" key="3">
    <source>
        <dbReference type="ARBA" id="ARBA00005349"/>
    </source>
</evidence>
<comment type="similarity">
    <text evidence="3">Belongs to the UbiH/COQ6 family.</text>
</comment>
<dbReference type="Gene3D" id="3.50.50.60">
    <property type="entry name" value="FAD/NAD(P)-binding domain"/>
    <property type="match status" value="2"/>
</dbReference>
<evidence type="ECO:0000313" key="9">
    <source>
        <dbReference type="EMBL" id="MFB9885138.1"/>
    </source>
</evidence>
<gene>
    <name evidence="9" type="ORF">ACFFLH_01755</name>
</gene>
<keyword evidence="10" id="KW-1185">Reference proteome</keyword>
<evidence type="ECO:0000256" key="4">
    <source>
        <dbReference type="ARBA" id="ARBA00022630"/>
    </source>
</evidence>
<evidence type="ECO:0000256" key="2">
    <source>
        <dbReference type="ARBA" id="ARBA00004749"/>
    </source>
</evidence>
<comment type="cofactor">
    <cofactor evidence="1">
        <name>FAD</name>
        <dbReference type="ChEBI" id="CHEBI:57692"/>
    </cofactor>
</comment>
<keyword evidence="6" id="KW-0560">Oxidoreductase</keyword>
<keyword evidence="7 9" id="KW-0503">Monooxygenase</keyword>
<organism evidence="9 10">
    <name type="scientific">Balneatrix alpica</name>
    <dbReference type="NCBI Taxonomy" id="75684"/>
    <lineage>
        <taxon>Bacteria</taxon>
        <taxon>Pseudomonadati</taxon>
        <taxon>Pseudomonadota</taxon>
        <taxon>Gammaproteobacteria</taxon>
        <taxon>Oceanospirillales</taxon>
        <taxon>Balneatrichaceae</taxon>
        <taxon>Balneatrix</taxon>
    </lineage>
</organism>
<dbReference type="PANTHER" id="PTHR43876">
    <property type="entry name" value="UBIQUINONE BIOSYNTHESIS MONOOXYGENASE COQ6, MITOCHONDRIAL"/>
    <property type="match status" value="1"/>
</dbReference>
<dbReference type="RefSeq" id="WP_027313255.1">
    <property type="nucleotide sequence ID" value="NZ_JBHLZN010000001.1"/>
</dbReference>
<comment type="pathway">
    <text evidence="2">Cofactor biosynthesis; ubiquinone biosynthesis.</text>
</comment>
<feature type="domain" description="FAD-binding" evidence="8">
    <location>
        <begin position="5"/>
        <end position="343"/>
    </location>
</feature>
<name>A0ABV5Z786_9GAMM</name>
<evidence type="ECO:0000256" key="5">
    <source>
        <dbReference type="ARBA" id="ARBA00022827"/>
    </source>
</evidence>
<proteinExistence type="inferred from homology"/>
<dbReference type="InterPro" id="IPR036188">
    <property type="entry name" value="FAD/NAD-bd_sf"/>
</dbReference>
<dbReference type="InterPro" id="IPR018168">
    <property type="entry name" value="Ubi_Hdrlase_CS"/>
</dbReference>
<evidence type="ECO:0000256" key="6">
    <source>
        <dbReference type="ARBA" id="ARBA00023002"/>
    </source>
</evidence>
<evidence type="ECO:0000313" key="10">
    <source>
        <dbReference type="Proteomes" id="UP001589628"/>
    </source>
</evidence>
<dbReference type="InterPro" id="IPR010971">
    <property type="entry name" value="UbiH/COQ6"/>
</dbReference>
<dbReference type="EMBL" id="JBHLZN010000001">
    <property type="protein sequence ID" value="MFB9885138.1"/>
    <property type="molecule type" value="Genomic_DNA"/>
</dbReference>
<dbReference type="PROSITE" id="PS01304">
    <property type="entry name" value="UBIH"/>
    <property type="match status" value="1"/>
</dbReference>
<sequence length="400" mass="43916">MDTQFDIIIVGGGMVGAALACALADGPWRVLLLEQHALPQFSAEQPHDLRVSAVSLASEALLSNLGVWPQVLAMRACPFRRMRVWEKADGAGTLFSSQELGLDHLGHIVENKILQEALWQRLQALPQVTCLAEASITKVQYRAEGSQVWLQDGQCFSARLLVGADGLHSQVRQAAGIGISGWDYDMQALVAYVRTAYTQQDITWQRFTPNGPQAFLPLSGPYASLVWYERPERVKALLGLDHQELLQAFQHHFPVELGEVVSLEAKTAFPLRRQHALDYAKAGVVLVGDAAHGIHPLAGQGVNLGFMDVAVLAELLLAEPQALGSAKLGQTFEQKRRRANLAMMTLMDMFYRVFSNDVLPLKHLRALALQVADKTGPLKQQAMKYALGLNADLPALARFS</sequence>
<dbReference type="PRINTS" id="PR00420">
    <property type="entry name" value="RNGMNOXGNASE"/>
</dbReference>
<evidence type="ECO:0000256" key="7">
    <source>
        <dbReference type="ARBA" id="ARBA00023033"/>
    </source>
</evidence>
<protein>
    <submittedName>
        <fullName evidence="9">FAD-dependent monooxygenase</fullName>
    </submittedName>
</protein>
<dbReference type="InterPro" id="IPR051205">
    <property type="entry name" value="UbiH/COQ6_monooxygenase"/>
</dbReference>
<accession>A0ABV5Z786</accession>
<reference evidence="9 10" key="1">
    <citation type="submission" date="2024-09" db="EMBL/GenBank/DDBJ databases">
        <authorList>
            <person name="Sun Q."/>
            <person name="Mori K."/>
        </authorList>
    </citation>
    <scope>NUCLEOTIDE SEQUENCE [LARGE SCALE GENOMIC DNA]</scope>
    <source>
        <strain evidence="9 10">ATCC 51285</strain>
    </source>
</reference>
<dbReference type="NCBIfam" id="TIGR01988">
    <property type="entry name" value="Ubi-OHases"/>
    <property type="match status" value="1"/>
</dbReference>
<keyword evidence="4" id="KW-0285">Flavoprotein</keyword>
<dbReference type="Proteomes" id="UP001589628">
    <property type="component" value="Unassembled WGS sequence"/>
</dbReference>
<keyword evidence="5" id="KW-0274">FAD</keyword>
<dbReference type="Pfam" id="PF01494">
    <property type="entry name" value="FAD_binding_3"/>
    <property type="match status" value="1"/>
</dbReference>
<evidence type="ECO:0000256" key="1">
    <source>
        <dbReference type="ARBA" id="ARBA00001974"/>
    </source>
</evidence>
<evidence type="ECO:0000259" key="8">
    <source>
        <dbReference type="Pfam" id="PF01494"/>
    </source>
</evidence>
<dbReference type="PANTHER" id="PTHR43876:SF10">
    <property type="entry name" value="3-DEMETHOXYUBIQUINOL 3-HYDROXYLASE"/>
    <property type="match status" value="1"/>
</dbReference>